<dbReference type="GO" id="GO:0045505">
    <property type="term" value="F:dynein intermediate chain binding"/>
    <property type="evidence" value="ECO:0007669"/>
    <property type="project" value="InterPro"/>
</dbReference>
<dbReference type="GO" id="GO:0030286">
    <property type="term" value="C:dynein complex"/>
    <property type="evidence" value="ECO:0007669"/>
    <property type="project" value="InterPro"/>
</dbReference>
<feature type="domain" description="Dynein heavy chain C-terminal" evidence="1">
    <location>
        <begin position="4"/>
        <end position="90"/>
    </location>
</feature>
<accession>A0A194QPT7</accession>
<protein>
    <submittedName>
        <fullName evidence="2">Dynein heavy chain 2, axonemal</fullName>
    </submittedName>
</protein>
<reference evidence="2 3" key="1">
    <citation type="journal article" date="2015" name="Nat. Commun.">
        <title>Outbred genome sequencing and CRISPR/Cas9 gene editing in butterflies.</title>
        <authorList>
            <person name="Li X."/>
            <person name="Fan D."/>
            <person name="Zhang W."/>
            <person name="Liu G."/>
            <person name="Zhang L."/>
            <person name="Zhao L."/>
            <person name="Fang X."/>
            <person name="Chen L."/>
            <person name="Dong Y."/>
            <person name="Chen Y."/>
            <person name="Ding Y."/>
            <person name="Zhao R."/>
            <person name="Feng M."/>
            <person name="Zhu Y."/>
            <person name="Feng Y."/>
            <person name="Jiang X."/>
            <person name="Zhu D."/>
            <person name="Xiang H."/>
            <person name="Feng X."/>
            <person name="Li S."/>
            <person name="Wang J."/>
            <person name="Zhang G."/>
            <person name="Kronforst M.R."/>
            <person name="Wang W."/>
        </authorList>
    </citation>
    <scope>NUCLEOTIDE SEQUENCE [LARGE SCALE GENOMIC DNA]</scope>
    <source>
        <strain evidence="2">Ya'a_city_454_Px</strain>
        <tissue evidence="2">Whole body</tissue>
    </source>
</reference>
<dbReference type="GO" id="GO:0007018">
    <property type="term" value="P:microtubule-based movement"/>
    <property type="evidence" value="ECO:0007669"/>
    <property type="project" value="InterPro"/>
</dbReference>
<dbReference type="EMBL" id="KQ458671">
    <property type="protein sequence ID" value="KPJ05501.1"/>
    <property type="molecule type" value="Genomic_DNA"/>
</dbReference>
<evidence type="ECO:0000313" key="2">
    <source>
        <dbReference type="EMBL" id="KPJ05501.1"/>
    </source>
</evidence>
<gene>
    <name evidence="2" type="ORF">RR46_02117</name>
</gene>
<sequence length="94" mass="10722">MTSRGLFLEGASWFKKDAHLQDPLPMQLVFPMPPIHFKPVRATGRRPKNRYTCPCYYYPLRKGAFVVAVELASGREHPDFWVKRGAALLCTLAT</sequence>
<name>A0A194QPT7_PAPXU</name>
<dbReference type="AlphaFoldDB" id="A0A194QPT7"/>
<dbReference type="GO" id="GO:0051959">
    <property type="term" value="F:dynein light intermediate chain binding"/>
    <property type="evidence" value="ECO:0007669"/>
    <property type="project" value="InterPro"/>
</dbReference>
<dbReference type="InterPro" id="IPR041228">
    <property type="entry name" value="Dynein_C"/>
</dbReference>
<dbReference type="InterPro" id="IPR026983">
    <property type="entry name" value="DHC"/>
</dbReference>
<evidence type="ECO:0000259" key="1">
    <source>
        <dbReference type="Pfam" id="PF18199"/>
    </source>
</evidence>
<dbReference type="Proteomes" id="UP000053268">
    <property type="component" value="Unassembled WGS sequence"/>
</dbReference>
<dbReference type="InterPro" id="IPR043160">
    <property type="entry name" value="Dynein_C_barrel"/>
</dbReference>
<keyword evidence="3" id="KW-1185">Reference proteome</keyword>
<dbReference type="Gene3D" id="3.10.490.20">
    <property type="match status" value="1"/>
</dbReference>
<dbReference type="PANTHER" id="PTHR46961">
    <property type="entry name" value="DYNEIN HEAVY CHAIN 1, AXONEMAL-LIKE PROTEIN"/>
    <property type="match status" value="1"/>
</dbReference>
<dbReference type="STRING" id="66420.A0A194QPT7"/>
<organism evidence="2 3">
    <name type="scientific">Papilio xuthus</name>
    <name type="common">Asian swallowtail butterfly</name>
    <dbReference type="NCBI Taxonomy" id="66420"/>
    <lineage>
        <taxon>Eukaryota</taxon>
        <taxon>Metazoa</taxon>
        <taxon>Ecdysozoa</taxon>
        <taxon>Arthropoda</taxon>
        <taxon>Hexapoda</taxon>
        <taxon>Insecta</taxon>
        <taxon>Pterygota</taxon>
        <taxon>Neoptera</taxon>
        <taxon>Endopterygota</taxon>
        <taxon>Lepidoptera</taxon>
        <taxon>Glossata</taxon>
        <taxon>Ditrysia</taxon>
        <taxon>Papilionoidea</taxon>
        <taxon>Papilionidae</taxon>
        <taxon>Papilioninae</taxon>
        <taxon>Papilio</taxon>
    </lineage>
</organism>
<dbReference type="Pfam" id="PF18199">
    <property type="entry name" value="Dynein_C"/>
    <property type="match status" value="1"/>
</dbReference>
<evidence type="ECO:0000313" key="3">
    <source>
        <dbReference type="Proteomes" id="UP000053268"/>
    </source>
</evidence>
<proteinExistence type="predicted"/>
<dbReference type="PANTHER" id="PTHR46961:SF8">
    <property type="entry name" value="DYNEIN AXONEMAL HEAVY CHAIN 7"/>
    <property type="match status" value="1"/>
</dbReference>